<dbReference type="EMBL" id="LRTV01000002">
    <property type="protein sequence ID" value="RFD79957.1"/>
    <property type="molecule type" value="Genomic_DNA"/>
</dbReference>
<organism evidence="1 2">
    <name type="scientific">Gardnerella vaginalis</name>
    <dbReference type="NCBI Taxonomy" id="2702"/>
    <lineage>
        <taxon>Bacteria</taxon>
        <taxon>Bacillati</taxon>
        <taxon>Actinomycetota</taxon>
        <taxon>Actinomycetes</taxon>
        <taxon>Bifidobacteriales</taxon>
        <taxon>Bifidobacteriaceae</taxon>
        <taxon>Gardnerella</taxon>
    </lineage>
</organism>
<evidence type="ECO:0000313" key="2">
    <source>
        <dbReference type="Proteomes" id="UP000259221"/>
    </source>
</evidence>
<dbReference type="Proteomes" id="UP000259221">
    <property type="component" value="Unassembled WGS sequence"/>
</dbReference>
<sequence length="69" mass="8305">MSALKTVFLTILLAVLQVNTVKIYVFAEIFTFFCFLYENSLIRKSFTILWKIYEIIYEKWYFLANVADF</sequence>
<protein>
    <submittedName>
        <fullName evidence="1">Uncharacterized protein</fullName>
    </submittedName>
</protein>
<accession>A0A3E1J0Z4</accession>
<dbReference type="AlphaFoldDB" id="A0A3E1J0Z4"/>
<reference evidence="1 2" key="1">
    <citation type="submission" date="2016-02" db="EMBL/GenBank/DDBJ databases">
        <authorList>
            <person name="Alioto T."/>
            <person name="Alioto T."/>
        </authorList>
    </citation>
    <scope>NUCLEOTIDE SEQUENCE [LARGE SCALE GENOMIC DNA]</scope>
    <source>
        <strain evidence="1 2">NR010</strain>
    </source>
</reference>
<comment type="caution">
    <text evidence="1">The sequence shown here is derived from an EMBL/GenBank/DDBJ whole genome shotgun (WGS) entry which is preliminary data.</text>
</comment>
<name>A0A3E1J0Z4_GARVA</name>
<gene>
    <name evidence="1" type="ORF">AXE77_06205</name>
</gene>
<proteinExistence type="predicted"/>
<evidence type="ECO:0000313" key="1">
    <source>
        <dbReference type="EMBL" id="RFD79957.1"/>
    </source>
</evidence>